<dbReference type="PANTHER" id="PTHR47917:SF1">
    <property type="entry name" value="COENZYME F420:L-GLUTAMATE LIGASE"/>
    <property type="match status" value="1"/>
</dbReference>
<comment type="caution">
    <text evidence="9">The sequence shown here is derived from an EMBL/GenBank/DDBJ whole genome shotgun (WGS) entry which is preliminary data.</text>
</comment>
<dbReference type="NCBIfam" id="TIGR01916">
    <property type="entry name" value="F420_cofE"/>
    <property type="match status" value="1"/>
</dbReference>
<evidence type="ECO:0000256" key="7">
    <source>
        <dbReference type="ARBA" id="ARBA00023211"/>
    </source>
</evidence>
<proteinExistence type="predicted"/>
<keyword evidence="6" id="KW-0342">GTP-binding</keyword>
<evidence type="ECO:0000313" key="9">
    <source>
        <dbReference type="EMBL" id="CAG2142804.1"/>
    </source>
</evidence>
<reference evidence="9 10" key="1">
    <citation type="submission" date="2021-03" db="EMBL/GenBank/DDBJ databases">
        <authorList>
            <person name="Peeters C."/>
        </authorList>
    </citation>
    <scope>NUCLEOTIDE SEQUENCE [LARGE SCALE GENOMIC DNA]</scope>
    <source>
        <strain evidence="9 10">LMG 26411</strain>
    </source>
</reference>
<feature type="domain" description="Coenzyme F420:L-glutamate ligase-like" evidence="8">
    <location>
        <begin position="13"/>
        <end position="232"/>
    </location>
</feature>
<keyword evidence="1" id="KW-0436">Ligase</keyword>
<dbReference type="InterPro" id="IPR008225">
    <property type="entry name" value="F420-0_g-glutamyl_ligase"/>
</dbReference>
<accession>A0ABN7PY29</accession>
<evidence type="ECO:0000259" key="8">
    <source>
        <dbReference type="Pfam" id="PF01996"/>
    </source>
</evidence>
<evidence type="ECO:0000256" key="2">
    <source>
        <dbReference type="ARBA" id="ARBA00022723"/>
    </source>
</evidence>
<dbReference type="Gene3D" id="3.30.1330.100">
    <property type="entry name" value="CofE-like"/>
    <property type="match status" value="1"/>
</dbReference>
<keyword evidence="5" id="KW-0630">Potassium</keyword>
<organism evidence="9 10">
    <name type="scientific">Cupriavidus numazuensis</name>
    <dbReference type="NCBI Taxonomy" id="221992"/>
    <lineage>
        <taxon>Bacteria</taxon>
        <taxon>Pseudomonadati</taxon>
        <taxon>Pseudomonadota</taxon>
        <taxon>Betaproteobacteria</taxon>
        <taxon>Burkholderiales</taxon>
        <taxon>Burkholderiaceae</taxon>
        <taxon>Cupriavidus</taxon>
    </lineage>
</organism>
<evidence type="ECO:0000256" key="3">
    <source>
        <dbReference type="ARBA" id="ARBA00022741"/>
    </source>
</evidence>
<dbReference type="EMBL" id="CAJPVI010000011">
    <property type="protein sequence ID" value="CAG2142804.1"/>
    <property type="molecule type" value="Genomic_DNA"/>
</dbReference>
<evidence type="ECO:0000313" key="10">
    <source>
        <dbReference type="Proteomes" id="UP000672657"/>
    </source>
</evidence>
<gene>
    <name evidence="9" type="primary">fbiB_1</name>
    <name evidence="9" type="ORF">LMG26411_02286</name>
</gene>
<dbReference type="SUPFAM" id="SSF144010">
    <property type="entry name" value="CofE-like"/>
    <property type="match status" value="1"/>
</dbReference>
<keyword evidence="7" id="KW-0464">Manganese</keyword>
<sequence length="255" mass="27445">MSTTIQLSALPDVPMIEPGDDLAGVLIEAIGRAGIRPRDQDVLVLAQKIVSKSEGRYVSLDEIVPTPRALDLAEKVGKDPRMVELILRESTEVIRHRPGVLVVEHRLGFVMANAGIDQSNIPHPQNGESALLLPEDPDASCARIKARLDAEFGVNLGIVINDSFGRPWRNGVVGVALGAAGLPSVIDMIGEADLFGRKMRVTEIAFADEIAAAASMVMGQTDAGRPAIHIRGLAWNAPSTDARALLRPRQIDMFR</sequence>
<keyword evidence="2" id="KW-0479">Metal-binding</keyword>
<evidence type="ECO:0000256" key="6">
    <source>
        <dbReference type="ARBA" id="ARBA00023134"/>
    </source>
</evidence>
<dbReference type="RefSeq" id="WP_211953373.1">
    <property type="nucleotide sequence ID" value="NZ_CAJPVI010000011.1"/>
</dbReference>
<protein>
    <submittedName>
        <fullName evidence="9">Bifunctional F420 biosynthesis protein FbiB</fullName>
    </submittedName>
</protein>
<evidence type="ECO:0000256" key="4">
    <source>
        <dbReference type="ARBA" id="ARBA00022842"/>
    </source>
</evidence>
<keyword evidence="4" id="KW-0460">Magnesium</keyword>
<name>A0ABN7PY29_9BURK</name>
<dbReference type="PANTHER" id="PTHR47917">
    <property type="match status" value="1"/>
</dbReference>
<dbReference type="Pfam" id="PF01996">
    <property type="entry name" value="F420_ligase"/>
    <property type="match status" value="1"/>
</dbReference>
<dbReference type="InterPro" id="IPR002847">
    <property type="entry name" value="F420-0_gamma-glut_ligase-dom"/>
</dbReference>
<dbReference type="Proteomes" id="UP000672657">
    <property type="component" value="Unassembled WGS sequence"/>
</dbReference>
<keyword evidence="3" id="KW-0547">Nucleotide-binding</keyword>
<dbReference type="Gene3D" id="3.90.1660.10">
    <property type="entry name" value="CofE-like domain"/>
    <property type="match status" value="1"/>
</dbReference>
<evidence type="ECO:0000256" key="1">
    <source>
        <dbReference type="ARBA" id="ARBA00022598"/>
    </source>
</evidence>
<keyword evidence="10" id="KW-1185">Reference proteome</keyword>
<evidence type="ECO:0000256" key="5">
    <source>
        <dbReference type="ARBA" id="ARBA00022958"/>
    </source>
</evidence>